<dbReference type="Proteomes" id="UP000199041">
    <property type="component" value="Unassembled WGS sequence"/>
</dbReference>
<keyword evidence="8 10" id="KW-0472">Membrane</keyword>
<evidence type="ECO:0000256" key="2">
    <source>
        <dbReference type="ARBA" id="ARBA00006337"/>
    </source>
</evidence>
<evidence type="ECO:0000256" key="5">
    <source>
        <dbReference type="ARBA" id="ARBA00022737"/>
    </source>
</evidence>
<protein>
    <submittedName>
        <fullName evidence="12">Gliding motility-associated protein GldE</fullName>
    </submittedName>
</protein>
<keyword evidence="3" id="KW-1003">Cell membrane</keyword>
<organism evidence="12 13">
    <name type="scientific">Arachidicoccus rhizosphaerae</name>
    <dbReference type="NCBI Taxonomy" id="551991"/>
    <lineage>
        <taxon>Bacteria</taxon>
        <taxon>Pseudomonadati</taxon>
        <taxon>Bacteroidota</taxon>
        <taxon>Chitinophagia</taxon>
        <taxon>Chitinophagales</taxon>
        <taxon>Chitinophagaceae</taxon>
        <taxon>Arachidicoccus</taxon>
    </lineage>
</organism>
<dbReference type="InterPro" id="IPR036318">
    <property type="entry name" value="FAD-bd_PCMH-like_sf"/>
</dbReference>
<evidence type="ECO:0000256" key="10">
    <source>
        <dbReference type="SAM" id="Phobius"/>
    </source>
</evidence>
<dbReference type="InterPro" id="IPR044751">
    <property type="entry name" value="Ion_transp-like_CBS"/>
</dbReference>
<dbReference type="InterPro" id="IPR000644">
    <property type="entry name" value="CBS_dom"/>
</dbReference>
<evidence type="ECO:0000313" key="13">
    <source>
        <dbReference type="Proteomes" id="UP000199041"/>
    </source>
</evidence>
<comment type="similarity">
    <text evidence="2">Belongs to the UPF0053 family.</text>
</comment>
<evidence type="ECO:0000256" key="3">
    <source>
        <dbReference type="ARBA" id="ARBA00022475"/>
    </source>
</evidence>
<comment type="subcellular location">
    <subcellularLocation>
        <location evidence="1">Cell membrane</location>
        <topology evidence="1">Multi-pass membrane protein</topology>
    </subcellularLocation>
</comment>
<dbReference type="InterPro" id="IPR005170">
    <property type="entry name" value="Transptr-assoc_dom"/>
</dbReference>
<dbReference type="AlphaFoldDB" id="A0A1H3XAN9"/>
<reference evidence="12 13" key="1">
    <citation type="submission" date="2016-10" db="EMBL/GenBank/DDBJ databases">
        <authorList>
            <person name="de Groot N.N."/>
        </authorList>
    </citation>
    <scope>NUCLEOTIDE SEQUENCE [LARGE SCALE GENOMIC DNA]</scope>
    <source>
        <strain evidence="12 13">Vu-144</strain>
    </source>
</reference>
<evidence type="ECO:0000256" key="9">
    <source>
        <dbReference type="PROSITE-ProRule" id="PRU00703"/>
    </source>
</evidence>
<dbReference type="Gene3D" id="3.30.465.10">
    <property type="match status" value="1"/>
</dbReference>
<dbReference type="Pfam" id="PF01595">
    <property type="entry name" value="CNNM"/>
    <property type="match status" value="1"/>
</dbReference>
<evidence type="ECO:0000256" key="6">
    <source>
        <dbReference type="ARBA" id="ARBA00022989"/>
    </source>
</evidence>
<evidence type="ECO:0000256" key="1">
    <source>
        <dbReference type="ARBA" id="ARBA00004651"/>
    </source>
</evidence>
<dbReference type="GO" id="GO:0050660">
    <property type="term" value="F:flavin adenine dinucleotide binding"/>
    <property type="evidence" value="ECO:0007669"/>
    <property type="project" value="InterPro"/>
</dbReference>
<dbReference type="Pfam" id="PF00571">
    <property type="entry name" value="CBS"/>
    <property type="match status" value="1"/>
</dbReference>
<evidence type="ECO:0000313" key="12">
    <source>
        <dbReference type="EMBL" id="SDZ96456.1"/>
    </source>
</evidence>
<dbReference type="InterPro" id="IPR002550">
    <property type="entry name" value="CNNM"/>
</dbReference>
<dbReference type="RefSeq" id="WP_244518766.1">
    <property type="nucleotide sequence ID" value="NZ_FNQY01000005.1"/>
</dbReference>
<keyword evidence="13" id="KW-1185">Reference proteome</keyword>
<evidence type="ECO:0000256" key="4">
    <source>
        <dbReference type="ARBA" id="ARBA00022692"/>
    </source>
</evidence>
<dbReference type="GO" id="GO:0005886">
    <property type="term" value="C:plasma membrane"/>
    <property type="evidence" value="ECO:0007669"/>
    <property type="project" value="UniProtKB-SubCell"/>
</dbReference>
<dbReference type="InterPro" id="IPR046342">
    <property type="entry name" value="CBS_dom_sf"/>
</dbReference>
<dbReference type="SUPFAM" id="SSF56176">
    <property type="entry name" value="FAD-binding/transporter-associated domain-like"/>
    <property type="match status" value="1"/>
</dbReference>
<dbReference type="PROSITE" id="PS51371">
    <property type="entry name" value="CBS"/>
    <property type="match status" value="1"/>
</dbReference>
<proteinExistence type="inferred from homology"/>
<feature type="transmembrane region" description="Helical" evidence="10">
    <location>
        <begin position="109"/>
        <end position="131"/>
    </location>
</feature>
<dbReference type="InterPro" id="IPR016169">
    <property type="entry name" value="FAD-bd_PCMH_sub2"/>
</dbReference>
<dbReference type="Pfam" id="PF03471">
    <property type="entry name" value="CorC_HlyC"/>
    <property type="match status" value="1"/>
</dbReference>
<sequence>MINSTLINTLIQTVHMDAADSQMITIFGALLVVLFIFAFAVSGSQVAFFSFGIKDINLIKTKPQASYKRILDLLEHPQELLYALQIASWFIYLAIIFTSSYLIDHLIVTSIGFAGIFLIKTAIIFILIFLLGECLPKSYAAQESIRFAKDFGVLTEIVYYFFRRIGTWMLYSSNKLEAVIFKRDASSYYNVELDNAISLTHRDASEEEKRILQGVLKFNKVTVKQVMKARLDICGLDYELNFGQVIKRIQEVKFSRLPVYKGSLDQMVGMLHIKDVLPHLDKKDDFDWHSLIINLYFVFEQKLAGELLEEFQQKHLRLAVVVDEFGGTSGIVTVQDIQEEIIGEIKDEHDNMDTTYKKIDDYNYIFEGRTMINDVCRAMGIPSNTFDVVKGDSDSLAGLVLELAGEIPSLGAVINCGDFNFSVEEISKNRLQKIRVMIDLDE</sequence>
<dbReference type="NCBIfam" id="TIGR03520">
    <property type="entry name" value="GldE"/>
    <property type="match status" value="1"/>
</dbReference>
<keyword evidence="7 9" id="KW-0129">CBS domain</keyword>
<dbReference type="Gene3D" id="3.10.580.10">
    <property type="entry name" value="CBS-domain"/>
    <property type="match status" value="1"/>
</dbReference>
<accession>A0A1H3XAN9</accession>
<dbReference type="SUPFAM" id="SSF54631">
    <property type="entry name" value="CBS-domain pair"/>
    <property type="match status" value="1"/>
</dbReference>
<keyword evidence="6 10" id="KW-1133">Transmembrane helix</keyword>
<gene>
    <name evidence="12" type="ORF">SAMN05192529_10560</name>
</gene>
<evidence type="ECO:0000256" key="8">
    <source>
        <dbReference type="ARBA" id="ARBA00023136"/>
    </source>
</evidence>
<keyword evidence="4 10" id="KW-0812">Transmembrane</keyword>
<feature type="domain" description="CBS" evidence="11">
    <location>
        <begin position="291"/>
        <end position="348"/>
    </location>
</feature>
<dbReference type="FunFam" id="3.10.580.10:FF:000002">
    <property type="entry name" value="Magnesium/cobalt efflux protein CorC"/>
    <property type="match status" value="1"/>
</dbReference>
<evidence type="ECO:0000259" key="11">
    <source>
        <dbReference type="PROSITE" id="PS51371"/>
    </source>
</evidence>
<dbReference type="STRING" id="551991.SAMN05192529_10560"/>
<dbReference type="EMBL" id="FNQY01000005">
    <property type="protein sequence ID" value="SDZ96456.1"/>
    <property type="molecule type" value="Genomic_DNA"/>
</dbReference>
<dbReference type="PANTHER" id="PTHR22777:SF32">
    <property type="entry name" value="UPF0053 INNER MEMBRANE PROTEIN YFJD"/>
    <property type="match status" value="1"/>
</dbReference>
<feature type="transmembrane region" description="Helical" evidence="10">
    <location>
        <begin position="26"/>
        <end position="53"/>
    </location>
</feature>
<dbReference type="CDD" id="cd04590">
    <property type="entry name" value="CBS_pair_CorC_HlyC_assoc"/>
    <property type="match status" value="1"/>
</dbReference>
<keyword evidence="5" id="KW-0677">Repeat</keyword>
<dbReference type="SMART" id="SM01091">
    <property type="entry name" value="CorC_HlyC"/>
    <property type="match status" value="1"/>
</dbReference>
<evidence type="ECO:0000256" key="7">
    <source>
        <dbReference type="ARBA" id="ARBA00023122"/>
    </source>
</evidence>
<dbReference type="PANTHER" id="PTHR22777">
    <property type="entry name" value="HEMOLYSIN-RELATED"/>
    <property type="match status" value="1"/>
</dbReference>
<name>A0A1H3XAN9_9BACT</name>
<feature type="transmembrane region" description="Helical" evidence="10">
    <location>
        <begin position="80"/>
        <end position="103"/>
    </location>
</feature>
<dbReference type="InterPro" id="IPR019862">
    <property type="entry name" value="Motility-assoc_prot_GldE"/>
</dbReference>